<gene>
    <name evidence="1" type="ORF">FWILDA_LOCUS5253</name>
</gene>
<evidence type="ECO:0000313" key="2">
    <source>
        <dbReference type="Proteomes" id="UP001153678"/>
    </source>
</evidence>
<name>A0A9W4WLW7_9GLOM</name>
<proteinExistence type="predicted"/>
<sequence>MIDNLTIISITRERDPFKVRSMQYSTGSFEQEQNKAFSQFSYQNFAAPNYSYNDYNQFLRGTSTVDYIDIKKESANLQSIDLTQEKEKFDFSKEELEKVTKISNKKKVAIK</sequence>
<dbReference type="EMBL" id="CAMKVN010000859">
    <property type="protein sequence ID" value="CAI2171785.1"/>
    <property type="molecule type" value="Genomic_DNA"/>
</dbReference>
<keyword evidence="2" id="KW-1185">Reference proteome</keyword>
<comment type="caution">
    <text evidence="1">The sequence shown here is derived from an EMBL/GenBank/DDBJ whole genome shotgun (WGS) entry which is preliminary data.</text>
</comment>
<organism evidence="1 2">
    <name type="scientific">Funneliformis geosporum</name>
    <dbReference type="NCBI Taxonomy" id="1117311"/>
    <lineage>
        <taxon>Eukaryota</taxon>
        <taxon>Fungi</taxon>
        <taxon>Fungi incertae sedis</taxon>
        <taxon>Mucoromycota</taxon>
        <taxon>Glomeromycotina</taxon>
        <taxon>Glomeromycetes</taxon>
        <taxon>Glomerales</taxon>
        <taxon>Glomeraceae</taxon>
        <taxon>Funneliformis</taxon>
    </lineage>
</organism>
<accession>A0A9W4WLW7</accession>
<protein>
    <submittedName>
        <fullName evidence="1">3621_t:CDS:1</fullName>
    </submittedName>
</protein>
<evidence type="ECO:0000313" key="1">
    <source>
        <dbReference type="EMBL" id="CAI2171785.1"/>
    </source>
</evidence>
<dbReference type="AlphaFoldDB" id="A0A9W4WLW7"/>
<reference evidence="1" key="1">
    <citation type="submission" date="2022-08" db="EMBL/GenBank/DDBJ databases">
        <authorList>
            <person name="Kallberg Y."/>
            <person name="Tangrot J."/>
            <person name="Rosling A."/>
        </authorList>
    </citation>
    <scope>NUCLEOTIDE SEQUENCE</scope>
    <source>
        <strain evidence="1">Wild A</strain>
    </source>
</reference>
<dbReference type="Proteomes" id="UP001153678">
    <property type="component" value="Unassembled WGS sequence"/>
</dbReference>